<evidence type="ECO:0000256" key="4">
    <source>
        <dbReference type="ARBA" id="ARBA00023002"/>
    </source>
</evidence>
<evidence type="ECO:0000313" key="9">
    <source>
        <dbReference type="EMBL" id="GIJ97899.1"/>
    </source>
</evidence>
<dbReference type="RefSeq" id="XP_043121086.1">
    <property type="nucleotide sequence ID" value="XM_043265151.1"/>
</dbReference>
<dbReference type="PANTHER" id="PTHR24305">
    <property type="entry name" value="CYTOCHROME P450"/>
    <property type="match status" value="1"/>
</dbReference>
<dbReference type="GO" id="GO:0005506">
    <property type="term" value="F:iron ion binding"/>
    <property type="evidence" value="ECO:0007669"/>
    <property type="project" value="InterPro"/>
</dbReference>
<keyword evidence="7" id="KW-0503">Monooxygenase</keyword>
<dbReference type="EMBL" id="BOPL01000001">
    <property type="protein sequence ID" value="GIJ97899.1"/>
    <property type="molecule type" value="Genomic_DNA"/>
</dbReference>
<dbReference type="GO" id="GO:0016705">
    <property type="term" value="F:oxidoreductase activity, acting on paired donors, with incorporation or reduction of molecular oxygen"/>
    <property type="evidence" value="ECO:0007669"/>
    <property type="project" value="InterPro"/>
</dbReference>
<proteinExistence type="inferred from homology"/>
<organism evidence="9 10">
    <name type="scientific">Aspergillus viridinutans</name>
    <dbReference type="NCBI Taxonomy" id="75553"/>
    <lineage>
        <taxon>Eukaryota</taxon>
        <taxon>Fungi</taxon>
        <taxon>Dikarya</taxon>
        <taxon>Ascomycota</taxon>
        <taxon>Pezizomycotina</taxon>
        <taxon>Eurotiomycetes</taxon>
        <taxon>Eurotiomycetidae</taxon>
        <taxon>Eurotiales</taxon>
        <taxon>Aspergillaceae</taxon>
        <taxon>Aspergillus</taxon>
        <taxon>Aspergillus subgen. Fumigati</taxon>
    </lineage>
</organism>
<gene>
    <name evidence="9" type="ORF">Aspvir_000005</name>
</gene>
<evidence type="ECO:0000256" key="7">
    <source>
        <dbReference type="RuleBase" id="RU000461"/>
    </source>
</evidence>
<feature type="binding site" description="axial binding residue" evidence="6">
    <location>
        <position position="479"/>
    </location>
    <ligand>
        <name>heme</name>
        <dbReference type="ChEBI" id="CHEBI:30413"/>
    </ligand>
    <ligandPart>
        <name>Fe</name>
        <dbReference type="ChEBI" id="CHEBI:18248"/>
    </ligandPart>
</feature>
<dbReference type="InterPro" id="IPR017972">
    <property type="entry name" value="Cyt_P450_CS"/>
</dbReference>
<dbReference type="Gene3D" id="1.10.630.10">
    <property type="entry name" value="Cytochrome P450"/>
    <property type="match status" value="1"/>
</dbReference>
<dbReference type="InterPro" id="IPR002403">
    <property type="entry name" value="Cyt_P450_E_grp-IV"/>
</dbReference>
<name>A0A9P3BKI3_ASPVI</name>
<dbReference type="InterPro" id="IPR001128">
    <property type="entry name" value="Cyt_P450"/>
</dbReference>
<dbReference type="PROSITE" id="PS00086">
    <property type="entry name" value="CYTOCHROME_P450"/>
    <property type="match status" value="1"/>
</dbReference>
<dbReference type="GeneID" id="66927987"/>
<keyword evidence="10" id="KW-1185">Reference proteome</keyword>
<accession>A0A9P3BKI3</accession>
<feature type="transmembrane region" description="Helical" evidence="8">
    <location>
        <begin position="6"/>
        <end position="28"/>
    </location>
</feature>
<protein>
    <submittedName>
        <fullName evidence="9">Uncharacterized protein</fullName>
    </submittedName>
</protein>
<keyword evidence="4 7" id="KW-0560">Oxidoreductase</keyword>
<dbReference type="PRINTS" id="PR00385">
    <property type="entry name" value="P450"/>
</dbReference>
<dbReference type="Proteomes" id="UP000710440">
    <property type="component" value="Unassembled WGS sequence"/>
</dbReference>
<evidence type="ECO:0000313" key="10">
    <source>
        <dbReference type="Proteomes" id="UP000710440"/>
    </source>
</evidence>
<dbReference type="PANTHER" id="PTHR24305:SF172">
    <property type="entry name" value="P450, PUTATIVE (EUROFUNG)-RELATED"/>
    <property type="match status" value="1"/>
</dbReference>
<sequence length="541" mass="61321">MLTLHLLIPAAIVLIPAVVVFRAVVAYLQDPKGLRKYPAQNYLSAFTKLGYCWELGRKHPVIHSRRLFLDHTTKGHKVIRLGPNWISFGRARAARDIYGFTSSAKKSAIYDQLSGGGGAHLANISDKNLHKFRRSMVSHYYAPKHQRHWEESWVLDSCADFMKAIDVHCTKPMGPYEQPDPADVTLDLVHWGYTYACEVMIKIGMSKDLHLLDKGNNNIEIEDPDGTKREISIVQSLHCAGRAAANLIWDTKRFTTWVKLMNRVSKEYARNLKGGSDWHAAMTKLVLERMERHRHGEILDDLFMPWMEGKDGGEPDISTRDRIAGTTQEIEQMVGAAIDAPGGSVATTIYNLVKDPRTFNKLREELDAGLPPHRAVATWQQVKSMPYLKACIDEAMRLHPPVATDLIRRTPPEGMVVDGVPVPGNTDISISAYTSHRDPAVFPSPEKWYPDRWVENRGTELMKDMLASWIPFSAGYRTCMGRNVSIVIQACVIGTLVHNYDFALPSKDWELPFEEWFNLWPTQCPVKVWKREKFAQPQPVA</sequence>
<dbReference type="OrthoDB" id="2789670at2759"/>
<keyword evidence="5 6" id="KW-0408">Iron</keyword>
<dbReference type="SUPFAM" id="SSF48264">
    <property type="entry name" value="Cytochrome P450"/>
    <property type="match status" value="1"/>
</dbReference>
<comment type="caution">
    <text evidence="9">The sequence shown here is derived from an EMBL/GenBank/DDBJ whole genome shotgun (WGS) entry which is preliminary data.</text>
</comment>
<keyword evidence="6 7" id="KW-0349">Heme</keyword>
<dbReference type="AlphaFoldDB" id="A0A9P3BKI3"/>
<comment type="similarity">
    <text evidence="2 7">Belongs to the cytochrome P450 family.</text>
</comment>
<evidence type="ECO:0000256" key="6">
    <source>
        <dbReference type="PIRSR" id="PIRSR602403-1"/>
    </source>
</evidence>
<evidence type="ECO:0000256" key="3">
    <source>
        <dbReference type="ARBA" id="ARBA00022723"/>
    </source>
</evidence>
<evidence type="ECO:0000256" key="1">
    <source>
        <dbReference type="ARBA" id="ARBA00001971"/>
    </source>
</evidence>
<dbReference type="PRINTS" id="PR00465">
    <property type="entry name" value="EP450IV"/>
</dbReference>
<keyword evidence="8" id="KW-1133">Transmembrane helix</keyword>
<dbReference type="GO" id="GO:0004497">
    <property type="term" value="F:monooxygenase activity"/>
    <property type="evidence" value="ECO:0007669"/>
    <property type="project" value="UniProtKB-KW"/>
</dbReference>
<dbReference type="GO" id="GO:0020037">
    <property type="term" value="F:heme binding"/>
    <property type="evidence" value="ECO:0007669"/>
    <property type="project" value="InterPro"/>
</dbReference>
<dbReference type="InterPro" id="IPR050121">
    <property type="entry name" value="Cytochrome_P450_monoxygenase"/>
</dbReference>
<dbReference type="InterPro" id="IPR036396">
    <property type="entry name" value="Cyt_P450_sf"/>
</dbReference>
<evidence type="ECO:0000256" key="8">
    <source>
        <dbReference type="SAM" id="Phobius"/>
    </source>
</evidence>
<dbReference type="Pfam" id="PF00067">
    <property type="entry name" value="p450"/>
    <property type="match status" value="1"/>
</dbReference>
<reference evidence="9 10" key="1">
    <citation type="submission" date="2021-02" db="EMBL/GenBank/DDBJ databases">
        <title>Pan-genome distribution and transcriptional activeness of fungal secondary metabolism genes in Aspergillus section Fumigati.</title>
        <authorList>
            <person name="Takahashi H."/>
            <person name="Umemura M."/>
            <person name="Ninomiya A."/>
            <person name="Kusuya Y."/>
            <person name="Urayama S."/>
            <person name="Shimizu M."/>
            <person name="Watanabe A."/>
            <person name="Kamei K."/>
            <person name="Yaguchi T."/>
            <person name="Hagiwara D."/>
        </authorList>
    </citation>
    <scope>NUCLEOTIDE SEQUENCE [LARGE SCALE GENOMIC DNA]</scope>
    <source>
        <strain evidence="9 10">IFM 47045</strain>
    </source>
</reference>
<keyword evidence="8" id="KW-0812">Transmembrane</keyword>
<keyword evidence="3 6" id="KW-0479">Metal-binding</keyword>
<evidence type="ECO:0000256" key="5">
    <source>
        <dbReference type="ARBA" id="ARBA00023004"/>
    </source>
</evidence>
<evidence type="ECO:0000256" key="2">
    <source>
        <dbReference type="ARBA" id="ARBA00010617"/>
    </source>
</evidence>
<comment type="cofactor">
    <cofactor evidence="1 6">
        <name>heme</name>
        <dbReference type="ChEBI" id="CHEBI:30413"/>
    </cofactor>
</comment>
<keyword evidence="8" id="KW-0472">Membrane</keyword>